<name>A0ABX4DUC5_9PSED</name>
<accession>A0ABX4DUC5</accession>
<evidence type="ECO:0000313" key="2">
    <source>
        <dbReference type="Proteomes" id="UP000215455"/>
    </source>
</evidence>
<reference evidence="1 2" key="1">
    <citation type="submission" date="2017-06" db="EMBL/GenBank/DDBJ databases">
        <authorList>
            <person name="Furmanczyk E.M."/>
        </authorList>
    </citation>
    <scope>NUCLEOTIDE SEQUENCE [LARGE SCALE GENOMIC DNA]</scope>
    <source>
        <strain evidence="1 2">DSM 16611</strain>
    </source>
</reference>
<evidence type="ECO:0000313" key="1">
    <source>
        <dbReference type="EMBL" id="OXR31760.1"/>
    </source>
</evidence>
<dbReference type="EMBL" id="NIWU01000003">
    <property type="protein sequence ID" value="OXR31760.1"/>
    <property type="molecule type" value="Genomic_DNA"/>
</dbReference>
<gene>
    <name evidence="1" type="ORF">PSUM_19245</name>
</gene>
<protein>
    <submittedName>
        <fullName evidence="1">Uncharacterized protein</fullName>
    </submittedName>
</protein>
<organism evidence="1 2">
    <name type="scientific">Pseudomonas umsongensis</name>
    <dbReference type="NCBI Taxonomy" id="198618"/>
    <lineage>
        <taxon>Bacteria</taxon>
        <taxon>Pseudomonadati</taxon>
        <taxon>Pseudomonadota</taxon>
        <taxon>Gammaproteobacteria</taxon>
        <taxon>Pseudomonadales</taxon>
        <taxon>Pseudomonadaceae</taxon>
        <taxon>Pseudomonas</taxon>
    </lineage>
</organism>
<keyword evidence="2" id="KW-1185">Reference proteome</keyword>
<sequence length="92" mass="10990">MKFRTRVNSLCAEVARVTWRQGCLPIQFQFRTVSTRKDIKGLFDDAVRLAFLFEVIPHLNEFIEFLNVRYFVGMFGFHIWDIPFSNSFTSRY</sequence>
<dbReference type="Proteomes" id="UP000215455">
    <property type="component" value="Unassembled WGS sequence"/>
</dbReference>
<proteinExistence type="predicted"/>
<comment type="caution">
    <text evidence="1">The sequence shown here is derived from an EMBL/GenBank/DDBJ whole genome shotgun (WGS) entry which is preliminary data.</text>
</comment>